<dbReference type="RefSeq" id="WP_106774445.1">
    <property type="nucleotide sequence ID" value="NZ_PXYK01000025.1"/>
</dbReference>
<name>A0A2P7S090_9HYPH</name>
<feature type="transmembrane region" description="Helical" evidence="19">
    <location>
        <begin position="114"/>
        <end position="132"/>
    </location>
</feature>
<gene>
    <name evidence="19" type="primary">cobS</name>
    <name evidence="20" type="ORF">C7I84_22410</name>
</gene>
<evidence type="ECO:0000256" key="7">
    <source>
        <dbReference type="ARBA" id="ARBA00022475"/>
    </source>
</evidence>
<keyword evidence="10 19" id="KW-0812">Transmembrane</keyword>
<evidence type="ECO:0000256" key="10">
    <source>
        <dbReference type="ARBA" id="ARBA00022692"/>
    </source>
</evidence>
<comment type="pathway">
    <text evidence="3 19">Cofactor biosynthesis; adenosylcobalamin biosynthesis; adenosylcobalamin from cob(II)yrinate a,c-diamide: step 7/7.</text>
</comment>
<dbReference type="AlphaFoldDB" id="A0A2P7S090"/>
<evidence type="ECO:0000313" key="21">
    <source>
        <dbReference type="Proteomes" id="UP000241229"/>
    </source>
</evidence>
<comment type="similarity">
    <text evidence="4 19">Belongs to the CobS family.</text>
</comment>
<dbReference type="OrthoDB" id="9794626at2"/>
<dbReference type="EMBL" id="PXYK01000025">
    <property type="protein sequence ID" value="PSJ55866.1"/>
    <property type="molecule type" value="Genomic_DNA"/>
</dbReference>
<dbReference type="HAMAP" id="MF_00719">
    <property type="entry name" value="CobS"/>
    <property type="match status" value="1"/>
</dbReference>
<evidence type="ECO:0000256" key="16">
    <source>
        <dbReference type="ARBA" id="ARBA00032853"/>
    </source>
</evidence>
<evidence type="ECO:0000256" key="4">
    <source>
        <dbReference type="ARBA" id="ARBA00010561"/>
    </source>
</evidence>
<dbReference type="GO" id="GO:0009236">
    <property type="term" value="P:cobalamin biosynthetic process"/>
    <property type="evidence" value="ECO:0007669"/>
    <property type="project" value="UniProtKB-UniRule"/>
</dbReference>
<feature type="transmembrane region" description="Helical" evidence="19">
    <location>
        <begin position="187"/>
        <end position="216"/>
    </location>
</feature>
<evidence type="ECO:0000256" key="2">
    <source>
        <dbReference type="ARBA" id="ARBA00004651"/>
    </source>
</evidence>
<evidence type="ECO:0000313" key="20">
    <source>
        <dbReference type="EMBL" id="PSJ55866.1"/>
    </source>
</evidence>
<comment type="cofactor">
    <cofactor evidence="1 19">
        <name>Mg(2+)</name>
        <dbReference type="ChEBI" id="CHEBI:18420"/>
    </cofactor>
</comment>
<dbReference type="EC" id="2.7.8.26" evidence="5 19"/>
<evidence type="ECO:0000256" key="18">
    <source>
        <dbReference type="ARBA" id="ARBA00049504"/>
    </source>
</evidence>
<dbReference type="GO" id="GO:0005886">
    <property type="term" value="C:plasma membrane"/>
    <property type="evidence" value="ECO:0007669"/>
    <property type="project" value="UniProtKB-SubCell"/>
</dbReference>
<accession>A0A2P7S090</accession>
<comment type="catalytic activity">
    <reaction evidence="17 19">
        <text>alpha-ribazole + adenosylcob(III)inamide-GDP = adenosylcob(III)alamin + GMP + H(+)</text>
        <dbReference type="Rhea" id="RHEA:16049"/>
        <dbReference type="ChEBI" id="CHEBI:10329"/>
        <dbReference type="ChEBI" id="CHEBI:15378"/>
        <dbReference type="ChEBI" id="CHEBI:18408"/>
        <dbReference type="ChEBI" id="CHEBI:58115"/>
        <dbReference type="ChEBI" id="CHEBI:60487"/>
        <dbReference type="EC" id="2.7.8.26"/>
    </reaction>
</comment>
<evidence type="ECO:0000256" key="6">
    <source>
        <dbReference type="ARBA" id="ARBA00015850"/>
    </source>
</evidence>
<evidence type="ECO:0000256" key="1">
    <source>
        <dbReference type="ARBA" id="ARBA00001946"/>
    </source>
</evidence>
<feature type="transmembrane region" description="Helical" evidence="19">
    <location>
        <begin position="36"/>
        <end position="59"/>
    </location>
</feature>
<comment type="caution">
    <text evidence="20">The sequence shown here is derived from an EMBL/GenBank/DDBJ whole genome shotgun (WGS) entry which is preliminary data.</text>
</comment>
<evidence type="ECO:0000256" key="3">
    <source>
        <dbReference type="ARBA" id="ARBA00004663"/>
    </source>
</evidence>
<evidence type="ECO:0000256" key="5">
    <source>
        <dbReference type="ARBA" id="ARBA00013200"/>
    </source>
</evidence>
<evidence type="ECO:0000256" key="19">
    <source>
        <dbReference type="HAMAP-Rule" id="MF_00719"/>
    </source>
</evidence>
<proteinExistence type="inferred from homology"/>
<evidence type="ECO:0000256" key="17">
    <source>
        <dbReference type="ARBA" id="ARBA00048623"/>
    </source>
</evidence>
<dbReference type="UniPathway" id="UPA00148">
    <property type="reaction ID" value="UER00238"/>
</dbReference>
<dbReference type="GO" id="GO:0051073">
    <property type="term" value="F:adenosylcobinamide-GDP ribazoletransferase activity"/>
    <property type="evidence" value="ECO:0007669"/>
    <property type="project" value="UniProtKB-UniRule"/>
</dbReference>
<evidence type="ECO:0000256" key="13">
    <source>
        <dbReference type="ARBA" id="ARBA00023136"/>
    </source>
</evidence>
<organism evidence="20 21">
    <name type="scientific">Kumtagia ephedrae</name>
    <dbReference type="NCBI Taxonomy" id="2116701"/>
    <lineage>
        <taxon>Bacteria</taxon>
        <taxon>Pseudomonadati</taxon>
        <taxon>Pseudomonadota</taxon>
        <taxon>Alphaproteobacteria</taxon>
        <taxon>Hyphomicrobiales</taxon>
        <taxon>Phyllobacteriaceae</taxon>
        <taxon>Kumtagia</taxon>
    </lineage>
</organism>
<dbReference type="Proteomes" id="UP000241229">
    <property type="component" value="Unassembled WGS sequence"/>
</dbReference>
<comment type="subcellular location">
    <subcellularLocation>
        <location evidence="2 19">Cell membrane</location>
        <topology evidence="2 19">Multi-pass membrane protein</topology>
    </subcellularLocation>
</comment>
<evidence type="ECO:0000256" key="15">
    <source>
        <dbReference type="ARBA" id="ARBA00032605"/>
    </source>
</evidence>
<keyword evidence="8 19" id="KW-0169">Cobalamin biosynthesis</keyword>
<dbReference type="PANTHER" id="PTHR34148:SF1">
    <property type="entry name" value="ADENOSYLCOBINAMIDE-GDP RIBAZOLETRANSFERASE"/>
    <property type="match status" value="1"/>
</dbReference>
<dbReference type="InterPro" id="IPR003805">
    <property type="entry name" value="CobS"/>
</dbReference>
<protein>
    <recommendedName>
        <fullName evidence="6 19">Adenosylcobinamide-GDP ribazoletransferase</fullName>
        <ecNumber evidence="5 19">2.7.8.26</ecNumber>
    </recommendedName>
    <alternativeName>
        <fullName evidence="16 19">Cobalamin synthase</fullName>
    </alternativeName>
    <alternativeName>
        <fullName evidence="15 19">Cobalamin-5'-phosphate synthase</fullName>
    </alternativeName>
</protein>
<dbReference type="PANTHER" id="PTHR34148">
    <property type="entry name" value="ADENOSYLCOBINAMIDE-GDP RIBAZOLETRANSFERASE"/>
    <property type="match status" value="1"/>
</dbReference>
<sequence length="252" mass="24948">MTLSPQILLRDVGLCVAFFTRLPVPAFDASDRSLSAAFWAAPVAGWAVALIGGLAFALANGLGLAAGPAAALALAATMLATGCLHEDGLSDTADGFGGGLTRERTLEIMRDSRIGAFGACALALSILLRWSALSELAGPGAVFAALIAAHGASRALLPALLRLVPPARSDGLSAGAGAVEAPVANTALLLGAASLLALGLAGVVAAALLLAAAFFLMRALCLKKIGGQTGDTAGALQQVAEILVLLAASAVF</sequence>
<keyword evidence="12 19" id="KW-1133">Transmembrane helix</keyword>
<evidence type="ECO:0000256" key="8">
    <source>
        <dbReference type="ARBA" id="ARBA00022573"/>
    </source>
</evidence>
<keyword evidence="7 19" id="KW-1003">Cell membrane</keyword>
<feature type="transmembrane region" description="Helical" evidence="19">
    <location>
        <begin position="65"/>
        <end position="84"/>
    </location>
</feature>
<keyword evidence="9 19" id="KW-0808">Transferase</keyword>
<evidence type="ECO:0000256" key="9">
    <source>
        <dbReference type="ARBA" id="ARBA00022679"/>
    </source>
</evidence>
<evidence type="ECO:0000256" key="11">
    <source>
        <dbReference type="ARBA" id="ARBA00022842"/>
    </source>
</evidence>
<dbReference type="Pfam" id="PF02654">
    <property type="entry name" value="CobS"/>
    <property type="match status" value="1"/>
</dbReference>
<evidence type="ECO:0000256" key="12">
    <source>
        <dbReference type="ARBA" id="ARBA00022989"/>
    </source>
</evidence>
<comment type="function">
    <text evidence="14 19">Joins adenosylcobinamide-GDP and alpha-ribazole to generate adenosylcobalamin (Ado-cobalamin). Also synthesizes adenosylcobalamin 5'-phosphate from adenosylcobinamide-GDP and alpha-ribazole 5'-phosphate.</text>
</comment>
<evidence type="ECO:0000256" key="14">
    <source>
        <dbReference type="ARBA" id="ARBA00025228"/>
    </source>
</evidence>
<keyword evidence="13 19" id="KW-0472">Membrane</keyword>
<keyword evidence="21" id="KW-1185">Reference proteome</keyword>
<reference evidence="20 21" key="1">
    <citation type="submission" date="2018-03" db="EMBL/GenBank/DDBJ databases">
        <title>The draft genome of Mesorhizobium sp. 6GN-30.</title>
        <authorList>
            <person name="Liu L."/>
            <person name="Li L."/>
            <person name="Wang T."/>
            <person name="Zhang X."/>
            <person name="Liang L."/>
        </authorList>
    </citation>
    <scope>NUCLEOTIDE SEQUENCE [LARGE SCALE GENOMIC DNA]</scope>
    <source>
        <strain evidence="20 21">6GN30</strain>
    </source>
</reference>
<comment type="catalytic activity">
    <reaction evidence="18 19">
        <text>alpha-ribazole 5'-phosphate + adenosylcob(III)inamide-GDP = adenosylcob(III)alamin 5'-phosphate + GMP + H(+)</text>
        <dbReference type="Rhea" id="RHEA:23560"/>
        <dbReference type="ChEBI" id="CHEBI:15378"/>
        <dbReference type="ChEBI" id="CHEBI:57918"/>
        <dbReference type="ChEBI" id="CHEBI:58115"/>
        <dbReference type="ChEBI" id="CHEBI:60487"/>
        <dbReference type="ChEBI" id="CHEBI:60493"/>
        <dbReference type="EC" id="2.7.8.26"/>
    </reaction>
</comment>
<keyword evidence="11 19" id="KW-0460">Magnesium</keyword>
<dbReference type="GO" id="GO:0008818">
    <property type="term" value="F:cobalamin 5'-phosphate synthase activity"/>
    <property type="evidence" value="ECO:0007669"/>
    <property type="project" value="UniProtKB-UniRule"/>
</dbReference>